<accession>A0A1B2EA74</accession>
<dbReference type="InterPro" id="IPR001584">
    <property type="entry name" value="Integrase_cat-core"/>
</dbReference>
<dbReference type="AlphaFoldDB" id="A0A1B2EA74"/>
<dbReference type="KEGG" id="moc:BB934_00425"/>
<reference evidence="3" key="1">
    <citation type="submission" date="2016-07" db="EMBL/GenBank/DDBJ databases">
        <title>Microvirga ossetica sp. nov. a new species of rhizobia isolated from root nodules of the legume species Vicia alpestris Steven originated from North Ossetia region in the Caucasus.</title>
        <authorList>
            <person name="Safronova V.I."/>
            <person name="Kuznetsova I.G."/>
            <person name="Sazanova A.L."/>
            <person name="Belimov A."/>
            <person name="Andronov E."/>
            <person name="Osledkin Y.S."/>
            <person name="Onishchuk O.P."/>
            <person name="Kurchak O.N."/>
            <person name="Shaposhnikov A.I."/>
            <person name="Willems A."/>
            <person name="Tikhonovich I.A."/>
        </authorList>
    </citation>
    <scope>NUCLEOTIDE SEQUENCE [LARGE SCALE GENOMIC DNA]</scope>
    <source>
        <strain evidence="3">V5/3M</strain>
    </source>
</reference>
<dbReference type="OrthoDB" id="525881at2"/>
<protein>
    <recommendedName>
        <fullName evidence="2">Integrase catalytic domain-containing protein</fullName>
    </recommendedName>
</protein>
<dbReference type="PANTHER" id="PTHR35004">
    <property type="entry name" value="TRANSPOSASE RV3428C-RELATED"/>
    <property type="match status" value="1"/>
</dbReference>
<feature type="region of interest" description="Disordered" evidence="1">
    <location>
        <begin position="15"/>
        <end position="36"/>
    </location>
</feature>
<proteinExistence type="predicted"/>
<dbReference type="InterPro" id="IPR036397">
    <property type="entry name" value="RNaseH_sf"/>
</dbReference>
<dbReference type="Gene3D" id="3.30.420.10">
    <property type="entry name" value="Ribonuclease H-like superfamily/Ribonuclease H"/>
    <property type="match status" value="1"/>
</dbReference>
<dbReference type="EMBL" id="CP016616">
    <property type="protein sequence ID" value="ANY76874.1"/>
    <property type="molecule type" value="Genomic_DNA"/>
</dbReference>
<dbReference type="InterPro" id="IPR012337">
    <property type="entry name" value="RNaseH-like_sf"/>
</dbReference>
<feature type="domain" description="Integrase catalytic" evidence="2">
    <location>
        <begin position="127"/>
        <end position="313"/>
    </location>
</feature>
<organism evidence="3">
    <name type="scientific">Microvirga ossetica</name>
    <dbReference type="NCBI Taxonomy" id="1882682"/>
    <lineage>
        <taxon>Bacteria</taxon>
        <taxon>Pseudomonadati</taxon>
        <taxon>Pseudomonadota</taxon>
        <taxon>Alphaproteobacteria</taxon>
        <taxon>Hyphomicrobiales</taxon>
        <taxon>Methylobacteriaceae</taxon>
        <taxon>Microvirga</taxon>
    </lineage>
</organism>
<dbReference type="PANTHER" id="PTHR35004:SF7">
    <property type="entry name" value="INTEGRASE PROTEIN"/>
    <property type="match status" value="1"/>
</dbReference>
<dbReference type="GO" id="GO:0015074">
    <property type="term" value="P:DNA integration"/>
    <property type="evidence" value="ECO:0007669"/>
    <property type="project" value="InterPro"/>
</dbReference>
<dbReference type="SUPFAM" id="SSF53098">
    <property type="entry name" value="Ribonuclease H-like"/>
    <property type="match status" value="1"/>
</dbReference>
<dbReference type="RefSeq" id="WP_099507858.1">
    <property type="nucleotide sequence ID" value="NZ_CP016616.1"/>
</dbReference>
<evidence type="ECO:0000259" key="2">
    <source>
        <dbReference type="PROSITE" id="PS50994"/>
    </source>
</evidence>
<dbReference type="GO" id="GO:0003676">
    <property type="term" value="F:nucleic acid binding"/>
    <property type="evidence" value="ECO:0007669"/>
    <property type="project" value="InterPro"/>
</dbReference>
<gene>
    <name evidence="3" type="ORF">BB934_00425</name>
</gene>
<evidence type="ECO:0000256" key="1">
    <source>
        <dbReference type="SAM" id="MobiDB-lite"/>
    </source>
</evidence>
<evidence type="ECO:0000313" key="3">
    <source>
        <dbReference type="EMBL" id="ANY76874.1"/>
    </source>
</evidence>
<sequence length="509" mass="56669">MPGIHVTDRQVRRYMSSRKDGYSQAAASARAGFSERTGRRIEADSVLPSQREARRYRTRPDPFAEVWLDELVPMLEAAPQIRATTLLEELQRLHPGHYGDGRLRSLQRRVAHWRATEGSERELIFRQEHPPGRQALSDFTNGAKLDVTIAGQPFPHLLYHFWLAYSGWRFIKAICGGESFTALTEGLQEALWQLGGVPHEHRTDRLSAAYRNLADREDEAKAYAAFCNHYGLQPTRNNAGIAHENGSVEAAHGHLKLGLREALELRGSKDFSDLEAYQAFLQDYAMRKNAAVQAALAIERKALAPLPRFRTSDYSVATVTVTRSGTISVRNVLYTVPSRLVGCRLKVHIFDDRLVCHLGLTPVLAVPRRYFKRGGPGVRVVDYRHLVHALVKKPQAFRHSVFQEDLFPQTAFRQAWEVLDARLDPRQACRVYVGLLHLAATHACEAQLADHLASVLAGGGLPDLDQARTIVAGPLNVQAPVVHVRAPDPSVYDSLIPVDPIAASEGAAP</sequence>
<dbReference type="PROSITE" id="PS50994">
    <property type="entry name" value="INTEGRASE"/>
    <property type="match status" value="1"/>
</dbReference>
<dbReference type="NCBIfam" id="NF033546">
    <property type="entry name" value="transpos_IS21"/>
    <property type="match status" value="1"/>
</dbReference>
<name>A0A1B2EA74_9HYPH</name>